<accession>A0AA37HRN7</accession>
<proteinExistence type="predicted"/>
<sequence>MTRTKDKSDTNNSTETLLNVIWRNIPATRRIAETNGLGHRGAALLRKAS</sequence>
<organism evidence="1 2">
    <name type="scientific">Methylobacterium gregans</name>
    <dbReference type="NCBI Taxonomy" id="374424"/>
    <lineage>
        <taxon>Bacteria</taxon>
        <taxon>Pseudomonadati</taxon>
        <taxon>Pseudomonadota</taxon>
        <taxon>Alphaproteobacteria</taxon>
        <taxon>Hyphomicrobiales</taxon>
        <taxon>Methylobacteriaceae</taxon>
        <taxon>Methylobacterium</taxon>
    </lineage>
</organism>
<reference evidence="1" key="1">
    <citation type="journal article" date="2016" name="Front. Microbiol.">
        <title>Genome Sequence of the Piezophilic, Mesophilic Sulfate-Reducing Bacterium Desulfovibrio indicus J2T.</title>
        <authorList>
            <person name="Cao J."/>
            <person name="Maignien L."/>
            <person name="Shao Z."/>
            <person name="Alain K."/>
            <person name="Jebbar M."/>
        </authorList>
    </citation>
    <scope>NUCLEOTIDE SEQUENCE</scope>
    <source>
        <strain evidence="1">NBRC 103626</strain>
    </source>
</reference>
<reference evidence="1" key="2">
    <citation type="submission" date="2021-08" db="EMBL/GenBank/DDBJ databases">
        <authorList>
            <person name="Tani A."/>
            <person name="Ola A."/>
            <person name="Ogura Y."/>
            <person name="Katsura K."/>
            <person name="Hayashi T."/>
        </authorList>
    </citation>
    <scope>NUCLEOTIDE SEQUENCE</scope>
    <source>
        <strain evidence="1">NBRC 103626</strain>
    </source>
</reference>
<dbReference type="AlphaFoldDB" id="A0AA37HRN7"/>
<dbReference type="Proteomes" id="UP001055108">
    <property type="component" value="Unassembled WGS sequence"/>
</dbReference>
<keyword evidence="2" id="KW-1185">Reference proteome</keyword>
<gene>
    <name evidence="1" type="ORF">NBEOAGPD_4000</name>
</gene>
<evidence type="ECO:0000313" key="1">
    <source>
        <dbReference type="EMBL" id="GJD80757.1"/>
    </source>
</evidence>
<evidence type="ECO:0000313" key="2">
    <source>
        <dbReference type="Proteomes" id="UP001055108"/>
    </source>
</evidence>
<dbReference type="EMBL" id="BPQM01000110">
    <property type="protein sequence ID" value="GJD80757.1"/>
    <property type="molecule type" value="Genomic_DNA"/>
</dbReference>
<comment type="caution">
    <text evidence="1">The sequence shown here is derived from an EMBL/GenBank/DDBJ whole genome shotgun (WGS) entry which is preliminary data.</text>
</comment>
<protein>
    <submittedName>
        <fullName evidence="1">Uncharacterized protein</fullName>
    </submittedName>
</protein>
<name>A0AA37HRN7_9HYPH</name>